<keyword evidence="3" id="KW-1185">Reference proteome</keyword>
<evidence type="ECO:0000256" key="1">
    <source>
        <dbReference type="SAM" id="SignalP"/>
    </source>
</evidence>
<evidence type="ECO:0000313" key="2">
    <source>
        <dbReference type="EMBL" id="GFO09574.1"/>
    </source>
</evidence>
<accession>A0AAV4AP57</accession>
<dbReference type="AlphaFoldDB" id="A0AAV4AP57"/>
<sequence>MVSMINVCILALTLAVVTAKPLERERRQTYGQPLETPAETRIENEDLYLYDEDYYDFYDNFDSRQPLETTDETDSEDLAQNSDDFMSGLSSDQVSYYRAWLRDQKYTAHGILGRSRHLLNHASVCQKLLLEISDPEDFEKAQKAIDALTQAIKVAQRASEIILENFEPTTSSLEALGDVCDVADGFDEWKHFAFPILIPKSASIDFTNTKNYNSCYQVWTRGFFIEVDSNRLCGAAADQRILDLVKDTDMAN</sequence>
<dbReference type="Proteomes" id="UP000735302">
    <property type="component" value="Unassembled WGS sequence"/>
</dbReference>
<name>A0AAV4AP57_9GAST</name>
<reference evidence="2 3" key="1">
    <citation type="journal article" date="2021" name="Elife">
        <title>Chloroplast acquisition without the gene transfer in kleptoplastic sea slugs, Plakobranchus ocellatus.</title>
        <authorList>
            <person name="Maeda T."/>
            <person name="Takahashi S."/>
            <person name="Yoshida T."/>
            <person name="Shimamura S."/>
            <person name="Takaki Y."/>
            <person name="Nagai Y."/>
            <person name="Toyoda A."/>
            <person name="Suzuki Y."/>
            <person name="Arimoto A."/>
            <person name="Ishii H."/>
            <person name="Satoh N."/>
            <person name="Nishiyama T."/>
            <person name="Hasebe M."/>
            <person name="Maruyama T."/>
            <person name="Minagawa J."/>
            <person name="Obokata J."/>
            <person name="Shigenobu S."/>
        </authorList>
    </citation>
    <scope>NUCLEOTIDE SEQUENCE [LARGE SCALE GENOMIC DNA]</scope>
</reference>
<feature type="signal peptide" evidence="1">
    <location>
        <begin position="1"/>
        <end position="19"/>
    </location>
</feature>
<comment type="caution">
    <text evidence="2">The sequence shown here is derived from an EMBL/GenBank/DDBJ whole genome shotgun (WGS) entry which is preliminary data.</text>
</comment>
<protein>
    <submittedName>
        <fullName evidence="2">Uncharacterized protein</fullName>
    </submittedName>
</protein>
<organism evidence="2 3">
    <name type="scientific">Plakobranchus ocellatus</name>
    <dbReference type="NCBI Taxonomy" id="259542"/>
    <lineage>
        <taxon>Eukaryota</taxon>
        <taxon>Metazoa</taxon>
        <taxon>Spiralia</taxon>
        <taxon>Lophotrochozoa</taxon>
        <taxon>Mollusca</taxon>
        <taxon>Gastropoda</taxon>
        <taxon>Heterobranchia</taxon>
        <taxon>Euthyneura</taxon>
        <taxon>Panpulmonata</taxon>
        <taxon>Sacoglossa</taxon>
        <taxon>Placobranchoidea</taxon>
        <taxon>Plakobranchidae</taxon>
        <taxon>Plakobranchus</taxon>
    </lineage>
</organism>
<evidence type="ECO:0000313" key="3">
    <source>
        <dbReference type="Proteomes" id="UP000735302"/>
    </source>
</evidence>
<dbReference type="EMBL" id="BLXT01004113">
    <property type="protein sequence ID" value="GFO09574.1"/>
    <property type="molecule type" value="Genomic_DNA"/>
</dbReference>
<feature type="chain" id="PRO_5043349089" evidence="1">
    <location>
        <begin position="20"/>
        <end position="252"/>
    </location>
</feature>
<gene>
    <name evidence="2" type="ORF">PoB_003607900</name>
</gene>
<proteinExistence type="predicted"/>
<keyword evidence="1" id="KW-0732">Signal</keyword>